<dbReference type="GO" id="GO:0022857">
    <property type="term" value="F:transmembrane transporter activity"/>
    <property type="evidence" value="ECO:0007669"/>
    <property type="project" value="InterPro"/>
</dbReference>
<gene>
    <name evidence="9" type="ORF">EHS24_001591</name>
</gene>
<feature type="transmembrane region" description="Helical" evidence="7">
    <location>
        <begin position="661"/>
        <end position="683"/>
    </location>
</feature>
<feature type="region of interest" description="Disordered" evidence="6">
    <location>
        <begin position="1"/>
        <end position="60"/>
    </location>
</feature>
<feature type="domain" description="Major facilitator superfamily (MFS) profile" evidence="8">
    <location>
        <begin position="183"/>
        <end position="634"/>
    </location>
</feature>
<keyword evidence="4 7" id="KW-1133">Transmembrane helix</keyword>
<feature type="transmembrane region" description="Helical" evidence="7">
    <location>
        <begin position="313"/>
        <end position="332"/>
    </location>
</feature>
<dbReference type="STRING" id="105984.A0A427XKW1"/>
<comment type="subcellular location">
    <subcellularLocation>
        <location evidence="1">Membrane</location>
        <topology evidence="1">Multi-pass membrane protein</topology>
    </subcellularLocation>
</comment>
<evidence type="ECO:0000256" key="3">
    <source>
        <dbReference type="ARBA" id="ARBA00022692"/>
    </source>
</evidence>
<feature type="transmembrane region" description="Helical" evidence="7">
    <location>
        <begin position="221"/>
        <end position="240"/>
    </location>
</feature>
<feature type="transmembrane region" description="Helical" evidence="7">
    <location>
        <begin position="516"/>
        <end position="535"/>
    </location>
</feature>
<keyword evidence="3 7" id="KW-0812">Transmembrane</keyword>
<feature type="transmembrane region" description="Helical" evidence="7">
    <location>
        <begin position="272"/>
        <end position="293"/>
    </location>
</feature>
<dbReference type="GO" id="GO:0005886">
    <property type="term" value="C:plasma membrane"/>
    <property type="evidence" value="ECO:0007669"/>
    <property type="project" value="TreeGrafter"/>
</dbReference>
<feature type="transmembrane region" description="Helical" evidence="7">
    <location>
        <begin position="483"/>
        <end position="504"/>
    </location>
</feature>
<feature type="transmembrane region" description="Helical" evidence="7">
    <location>
        <begin position="247"/>
        <end position="266"/>
    </location>
</feature>
<dbReference type="InterPro" id="IPR020846">
    <property type="entry name" value="MFS_dom"/>
</dbReference>
<keyword evidence="2" id="KW-0813">Transport</keyword>
<sequence length="726" mass="77771">MQKVPDIDPYIKKPGSTASFRDPRPQRGNSALTTRLQTSGGQAPIHSPLHITPRSTAERCPRSWNGQDFPGVDLLQFLVRSESRSPRSPSSAVLGPQLRLVIRRALRARNGTDHPSHRRSITPPANQMKKDSNDVYEDVAAMDYTKQPATVHIENTADDNLVAVEASQNVLKLTDLKWSTWGAVLAMFVTSFGTNSSYILIMNTTAAVGAAYHDTTTVSWYGTAYGLAQVSALLFAFSLSDIMGRKPFFIIGLVISIAGHVVGLAGHNGTHVIVACALMGFASGMTGISAAALPEILPNKFKPLASGIQEMAAALWAIFGGLFGYLLASAGWARLDFLFGAVLHSIALALIVFLYFPPENPIGLPGSKWEQARHLDYVGILTLVSSMLLLLVSINLGGGTYGWHSPMTWGLFAGSLGLLSITVAWEWAGKCKLPIVPRVLFKYKRNYVCMLVCAFASGYCLMVQVVLWPYLCTHLWTQDPIKIGLMVIPSGVGMLVGNVGISYFTRFIKRTDLQLSAAFALSTACVGLLGVLNANNMPGGLALSFFIGAFISMLLVLVTVQVVFAIPQEHLGAGMGLCGAIRSIGGTVGMTIWFSLMYTKLGQETYQVIDAVIAQGVNATQAALIAGAAINGGAPAVVSLGFSDAVASAIDVVVKGVWHDVFRLIGIVAASMTGMGFICSLAARDVFHLYNDGRAVNLDAGDARHREVVKGTIEEQVHEADVRVKV</sequence>
<dbReference type="EMBL" id="RSCE01000010">
    <property type="protein sequence ID" value="RSH79539.1"/>
    <property type="molecule type" value="Genomic_DNA"/>
</dbReference>
<feature type="transmembrane region" description="Helical" evidence="7">
    <location>
        <begin position="181"/>
        <end position="201"/>
    </location>
</feature>
<keyword evidence="10" id="KW-1185">Reference proteome</keyword>
<protein>
    <recommendedName>
        <fullName evidence="8">Major facilitator superfamily (MFS) profile domain-containing protein</fullName>
    </recommendedName>
</protein>
<evidence type="ECO:0000259" key="8">
    <source>
        <dbReference type="PROSITE" id="PS50850"/>
    </source>
</evidence>
<dbReference type="RefSeq" id="XP_028474686.1">
    <property type="nucleotide sequence ID" value="XM_028617379.1"/>
</dbReference>
<evidence type="ECO:0000256" key="2">
    <source>
        <dbReference type="ARBA" id="ARBA00022448"/>
    </source>
</evidence>
<proteinExistence type="predicted"/>
<dbReference type="OrthoDB" id="2587356at2759"/>
<evidence type="ECO:0000256" key="6">
    <source>
        <dbReference type="SAM" id="MobiDB-lite"/>
    </source>
</evidence>
<dbReference type="SUPFAM" id="SSF103473">
    <property type="entry name" value="MFS general substrate transporter"/>
    <property type="match status" value="1"/>
</dbReference>
<dbReference type="Gene3D" id="1.20.1250.20">
    <property type="entry name" value="MFS general substrate transporter like domains"/>
    <property type="match status" value="1"/>
</dbReference>
<accession>A0A427XKW1</accession>
<name>A0A427XKW1_9TREE</name>
<dbReference type="PANTHER" id="PTHR23501:SF195">
    <property type="entry name" value="PEP5"/>
    <property type="match status" value="1"/>
</dbReference>
<reference evidence="9 10" key="1">
    <citation type="submission" date="2018-11" db="EMBL/GenBank/DDBJ databases">
        <title>Genome sequence of Apiotrichum porosum DSM 27194.</title>
        <authorList>
            <person name="Aliyu H."/>
            <person name="Gorte O."/>
            <person name="Ochsenreither K."/>
        </authorList>
    </citation>
    <scope>NUCLEOTIDE SEQUENCE [LARGE SCALE GENOMIC DNA]</scope>
    <source>
        <strain evidence="9 10">DSM 27194</strain>
    </source>
</reference>
<feature type="compositionally biased region" description="Basic and acidic residues" evidence="6">
    <location>
        <begin position="1"/>
        <end position="11"/>
    </location>
</feature>
<keyword evidence="5 7" id="KW-0472">Membrane</keyword>
<dbReference type="PROSITE" id="PS50850">
    <property type="entry name" value="MFS"/>
    <property type="match status" value="1"/>
</dbReference>
<dbReference type="Pfam" id="PF06609">
    <property type="entry name" value="TRI12"/>
    <property type="match status" value="1"/>
</dbReference>
<feature type="region of interest" description="Disordered" evidence="6">
    <location>
        <begin position="107"/>
        <end position="131"/>
    </location>
</feature>
<dbReference type="PANTHER" id="PTHR23501">
    <property type="entry name" value="MAJOR FACILITATOR SUPERFAMILY"/>
    <property type="match status" value="1"/>
</dbReference>
<dbReference type="GeneID" id="39586134"/>
<feature type="transmembrane region" description="Helical" evidence="7">
    <location>
        <begin position="409"/>
        <end position="428"/>
    </location>
</feature>
<dbReference type="InterPro" id="IPR036259">
    <property type="entry name" value="MFS_trans_sf"/>
</dbReference>
<dbReference type="Proteomes" id="UP000279236">
    <property type="component" value="Unassembled WGS sequence"/>
</dbReference>
<feature type="transmembrane region" description="Helical" evidence="7">
    <location>
        <begin position="573"/>
        <end position="596"/>
    </location>
</feature>
<evidence type="ECO:0000256" key="4">
    <source>
        <dbReference type="ARBA" id="ARBA00022989"/>
    </source>
</evidence>
<dbReference type="InterPro" id="IPR010573">
    <property type="entry name" value="MFS_Str1/Tri12-like"/>
</dbReference>
<comment type="caution">
    <text evidence="9">The sequence shown here is derived from an EMBL/GenBank/DDBJ whole genome shotgun (WGS) entry which is preliminary data.</text>
</comment>
<organism evidence="9 10">
    <name type="scientific">Apiotrichum porosum</name>
    <dbReference type="NCBI Taxonomy" id="105984"/>
    <lineage>
        <taxon>Eukaryota</taxon>
        <taxon>Fungi</taxon>
        <taxon>Dikarya</taxon>
        <taxon>Basidiomycota</taxon>
        <taxon>Agaricomycotina</taxon>
        <taxon>Tremellomycetes</taxon>
        <taxon>Trichosporonales</taxon>
        <taxon>Trichosporonaceae</taxon>
        <taxon>Apiotrichum</taxon>
    </lineage>
</organism>
<feature type="transmembrane region" description="Helical" evidence="7">
    <location>
        <begin position="377"/>
        <end position="397"/>
    </location>
</feature>
<evidence type="ECO:0000256" key="1">
    <source>
        <dbReference type="ARBA" id="ARBA00004141"/>
    </source>
</evidence>
<evidence type="ECO:0000313" key="10">
    <source>
        <dbReference type="Proteomes" id="UP000279236"/>
    </source>
</evidence>
<feature type="transmembrane region" description="Helical" evidence="7">
    <location>
        <begin position="448"/>
        <end position="471"/>
    </location>
</feature>
<evidence type="ECO:0000256" key="5">
    <source>
        <dbReference type="ARBA" id="ARBA00023136"/>
    </source>
</evidence>
<evidence type="ECO:0000256" key="7">
    <source>
        <dbReference type="SAM" id="Phobius"/>
    </source>
</evidence>
<evidence type="ECO:0000313" key="9">
    <source>
        <dbReference type="EMBL" id="RSH79539.1"/>
    </source>
</evidence>
<feature type="compositionally biased region" description="Polar residues" evidence="6">
    <location>
        <begin position="27"/>
        <end position="41"/>
    </location>
</feature>
<feature type="transmembrane region" description="Helical" evidence="7">
    <location>
        <begin position="338"/>
        <end position="356"/>
    </location>
</feature>
<dbReference type="AlphaFoldDB" id="A0A427XKW1"/>
<feature type="transmembrane region" description="Helical" evidence="7">
    <location>
        <begin position="541"/>
        <end position="566"/>
    </location>
</feature>